<dbReference type="InterPro" id="IPR003169">
    <property type="entry name" value="GYF"/>
</dbReference>
<dbReference type="SMART" id="SM00444">
    <property type="entry name" value="GYF"/>
    <property type="match status" value="1"/>
</dbReference>
<dbReference type="AlphaFoldDB" id="A0A5E8B941"/>
<feature type="compositionally biased region" description="Basic and acidic residues" evidence="1">
    <location>
        <begin position="347"/>
        <end position="360"/>
    </location>
</feature>
<dbReference type="InterPro" id="IPR035445">
    <property type="entry name" value="GYF-like_dom_sf"/>
</dbReference>
<feature type="region of interest" description="Disordered" evidence="1">
    <location>
        <begin position="347"/>
        <end position="394"/>
    </location>
</feature>
<organism evidence="3 4">
    <name type="scientific">Magnusiomyces paraingens</name>
    <dbReference type="NCBI Taxonomy" id="2606893"/>
    <lineage>
        <taxon>Eukaryota</taxon>
        <taxon>Fungi</taxon>
        <taxon>Dikarya</taxon>
        <taxon>Ascomycota</taxon>
        <taxon>Saccharomycotina</taxon>
        <taxon>Dipodascomycetes</taxon>
        <taxon>Dipodascales</taxon>
        <taxon>Dipodascaceae</taxon>
        <taxon>Magnusiomyces</taxon>
    </lineage>
</organism>
<accession>A0A5E8B941</accession>
<dbReference type="SUPFAM" id="SSF55277">
    <property type="entry name" value="GYF domain"/>
    <property type="match status" value="1"/>
</dbReference>
<proteinExistence type="predicted"/>
<feature type="compositionally biased region" description="Polar residues" evidence="1">
    <location>
        <begin position="31"/>
        <end position="40"/>
    </location>
</feature>
<feature type="compositionally biased region" description="Acidic residues" evidence="1">
    <location>
        <begin position="98"/>
        <end position="120"/>
    </location>
</feature>
<protein>
    <recommendedName>
        <fullName evidence="2">GYF domain-containing protein</fullName>
    </recommendedName>
</protein>
<dbReference type="PANTHER" id="PTHR13138:SF3">
    <property type="entry name" value="CD2 ANTIGEN CYTOPLASMIC TAIL-BINDING PROTEIN 2"/>
    <property type="match status" value="1"/>
</dbReference>
<dbReference type="OrthoDB" id="331341at2759"/>
<dbReference type="RefSeq" id="XP_031852297.1">
    <property type="nucleotide sequence ID" value="XM_031996406.1"/>
</dbReference>
<feature type="compositionally biased region" description="Basic and acidic residues" evidence="1">
    <location>
        <begin position="121"/>
        <end position="159"/>
    </location>
</feature>
<keyword evidence="4" id="KW-1185">Reference proteome</keyword>
<feature type="domain" description="GYF" evidence="2">
    <location>
        <begin position="474"/>
        <end position="525"/>
    </location>
</feature>
<dbReference type="GeneID" id="43580506"/>
<sequence length="531" mass="62000">MSIQRPQFSHKNPLNLQASAADDDDDDINGSGLTEEQQLLQEDIDGSHLARRKRKTGAQVRLDFDSDSSDDGQTRREKGLIQEQRKKLRQSKSKGREDDDSDDMFGDSDEDKDEPDERELELDRAEAELNKSKRTVEFLDVDRFEQEMNGGEESRETKKTTRNMLFDEEDAGADADSEADIDDKEDEVTATNVDIDYFVRPDSDYQEEEKEAEDGDGEDKMDVDEEEDILRRKKKKPVQEPKLEGFNLRDDLEEGKFDVEGNFIRHAADENVHQDAWLEGVSKKDIAKARRAHLQRQRDDETKERTGTRENGKTVSGEYVETSDYLQRLIERLDVCETPMEALQNLRKEQIQDKKRQQLEKKHKRRRRPQDTMEESAEDSREVQKRKDNQKKVEEITECTDSLLNRGLADVYSMMREELMKLYTRETGEVFRAKRKREDTDVGREEEKEKDGKDEREEKEKIQDHQVGTKQDDDRIWEFQWEGSDEIHGPYDSATMRDWIAGGYFQEARALVRPAGTQDSFEPLESTDIFK</sequence>
<feature type="compositionally biased region" description="Acidic residues" evidence="1">
    <location>
        <begin position="166"/>
        <end position="188"/>
    </location>
</feature>
<dbReference type="PROSITE" id="PS50829">
    <property type="entry name" value="GYF"/>
    <property type="match status" value="1"/>
</dbReference>
<dbReference type="InterPro" id="IPR039905">
    <property type="entry name" value="CD2BP2/Lin1"/>
</dbReference>
<feature type="compositionally biased region" description="Polar residues" evidence="1">
    <location>
        <begin position="1"/>
        <end position="18"/>
    </location>
</feature>
<name>A0A5E8B941_9ASCO</name>
<feature type="compositionally biased region" description="Basic and acidic residues" evidence="1">
    <location>
        <begin position="436"/>
        <end position="464"/>
    </location>
</feature>
<feature type="compositionally biased region" description="Basic and acidic residues" evidence="1">
    <location>
        <begin position="378"/>
        <end position="394"/>
    </location>
</feature>
<evidence type="ECO:0000259" key="2">
    <source>
        <dbReference type="PROSITE" id="PS50829"/>
    </source>
</evidence>
<feature type="compositionally biased region" description="Basic and acidic residues" evidence="1">
    <location>
        <begin position="237"/>
        <end position="247"/>
    </location>
</feature>
<dbReference type="Pfam" id="PF02213">
    <property type="entry name" value="GYF"/>
    <property type="match status" value="1"/>
</dbReference>
<evidence type="ECO:0000313" key="4">
    <source>
        <dbReference type="Proteomes" id="UP000398389"/>
    </source>
</evidence>
<feature type="region of interest" description="Disordered" evidence="1">
    <location>
        <begin position="1"/>
        <end position="247"/>
    </location>
</feature>
<reference evidence="3 4" key="1">
    <citation type="submission" date="2019-09" db="EMBL/GenBank/DDBJ databases">
        <authorList>
            <person name="Brejova B."/>
        </authorList>
    </citation>
    <scope>NUCLEOTIDE SEQUENCE [LARGE SCALE GENOMIC DNA]</scope>
</reference>
<feature type="compositionally biased region" description="Basic and acidic residues" evidence="1">
    <location>
        <begin position="296"/>
        <end position="312"/>
    </location>
</feature>
<dbReference type="EMBL" id="CABVLU010000001">
    <property type="protein sequence ID" value="VVT47386.1"/>
    <property type="molecule type" value="Genomic_DNA"/>
</dbReference>
<evidence type="ECO:0000256" key="1">
    <source>
        <dbReference type="SAM" id="MobiDB-lite"/>
    </source>
</evidence>
<feature type="region of interest" description="Disordered" evidence="1">
    <location>
        <begin position="436"/>
        <end position="474"/>
    </location>
</feature>
<feature type="compositionally biased region" description="Basic and acidic residues" evidence="1">
    <location>
        <begin position="72"/>
        <end position="85"/>
    </location>
</feature>
<dbReference type="PANTHER" id="PTHR13138">
    <property type="entry name" value="PROTEIN LIN1"/>
    <property type="match status" value="1"/>
</dbReference>
<dbReference type="GO" id="GO:0005682">
    <property type="term" value="C:U5 snRNP"/>
    <property type="evidence" value="ECO:0007669"/>
    <property type="project" value="InterPro"/>
</dbReference>
<dbReference type="Proteomes" id="UP000398389">
    <property type="component" value="Unassembled WGS sequence"/>
</dbReference>
<evidence type="ECO:0000313" key="3">
    <source>
        <dbReference type="EMBL" id="VVT47386.1"/>
    </source>
</evidence>
<gene>
    <name evidence="3" type="ORF">SAPINGB_P001685</name>
</gene>
<feature type="compositionally biased region" description="Acidic residues" evidence="1">
    <location>
        <begin position="204"/>
        <end position="228"/>
    </location>
</feature>
<dbReference type="Gene3D" id="3.30.1490.40">
    <property type="match status" value="1"/>
</dbReference>
<feature type="region of interest" description="Disordered" evidence="1">
    <location>
        <begin position="288"/>
        <end position="318"/>
    </location>
</feature>